<reference evidence="18" key="1">
    <citation type="journal article" date="2020" name="Stud. Mycol.">
        <title>101 Dothideomycetes genomes: a test case for predicting lifestyles and emergence of pathogens.</title>
        <authorList>
            <person name="Haridas S."/>
            <person name="Albert R."/>
            <person name="Binder M."/>
            <person name="Bloem J."/>
            <person name="Labutti K."/>
            <person name="Salamov A."/>
            <person name="Andreopoulos B."/>
            <person name="Baker S."/>
            <person name="Barry K."/>
            <person name="Bills G."/>
            <person name="Bluhm B."/>
            <person name="Cannon C."/>
            <person name="Castanera R."/>
            <person name="Culley D."/>
            <person name="Daum C."/>
            <person name="Ezra D."/>
            <person name="Gonzalez J."/>
            <person name="Henrissat B."/>
            <person name="Kuo A."/>
            <person name="Liang C."/>
            <person name="Lipzen A."/>
            <person name="Lutzoni F."/>
            <person name="Magnuson J."/>
            <person name="Mondo S."/>
            <person name="Nolan M."/>
            <person name="Ohm R."/>
            <person name="Pangilinan J."/>
            <person name="Park H.-J."/>
            <person name="Ramirez L."/>
            <person name="Alfaro M."/>
            <person name="Sun H."/>
            <person name="Tritt A."/>
            <person name="Yoshinaga Y."/>
            <person name="Zwiers L.-H."/>
            <person name="Turgeon B."/>
            <person name="Goodwin S."/>
            <person name="Spatafora J."/>
            <person name="Crous P."/>
            <person name="Grigoriev I."/>
        </authorList>
    </citation>
    <scope>NUCLEOTIDE SEQUENCE</scope>
    <source>
        <strain evidence="18">CBS 379.55</strain>
    </source>
</reference>
<keyword evidence="6 15" id="KW-0136">Cellulose degradation</keyword>
<feature type="region of interest" description="Disordered" evidence="16">
    <location>
        <begin position="227"/>
        <end position="278"/>
    </location>
</feature>
<dbReference type="InterPro" id="IPR000254">
    <property type="entry name" value="CBD"/>
</dbReference>
<feature type="non-terminal residue" evidence="18">
    <location>
        <position position="1"/>
    </location>
</feature>
<dbReference type="InterPro" id="IPR005103">
    <property type="entry name" value="AA9_LPMO"/>
</dbReference>
<evidence type="ECO:0000313" key="18">
    <source>
        <dbReference type="EMBL" id="KAF2272411.1"/>
    </source>
</evidence>
<comment type="subcellular location">
    <subcellularLocation>
        <location evidence="2 15">Secreted</location>
    </subcellularLocation>
</comment>
<keyword evidence="10 15" id="KW-1015">Disulfide bond</keyword>
<evidence type="ECO:0000256" key="7">
    <source>
        <dbReference type="ARBA" id="ARBA00023002"/>
    </source>
</evidence>
<comment type="similarity">
    <text evidence="13">Belongs to the polysaccharide monooxygenase AA9 family.</text>
</comment>
<evidence type="ECO:0000256" key="1">
    <source>
        <dbReference type="ARBA" id="ARBA00001973"/>
    </source>
</evidence>
<keyword evidence="3 15" id="KW-0964">Secreted</keyword>
<dbReference type="Pfam" id="PF00734">
    <property type="entry name" value="CBM_1"/>
    <property type="match status" value="1"/>
</dbReference>
<accession>A0A6A6J754</accession>
<dbReference type="PROSITE" id="PS00562">
    <property type="entry name" value="CBM1_1"/>
    <property type="match status" value="1"/>
</dbReference>
<dbReference type="GO" id="GO:0008810">
    <property type="term" value="F:cellulase activity"/>
    <property type="evidence" value="ECO:0007669"/>
    <property type="project" value="UniProtKB-UniRule"/>
</dbReference>
<dbReference type="PANTHER" id="PTHR33353:SF17">
    <property type="entry name" value="ENDO-BETA-1,4-GLUCANASE D"/>
    <property type="match status" value="1"/>
</dbReference>
<dbReference type="SUPFAM" id="SSF57180">
    <property type="entry name" value="Cellulose-binding domain"/>
    <property type="match status" value="1"/>
</dbReference>
<dbReference type="GO" id="GO:0030248">
    <property type="term" value="F:cellulose binding"/>
    <property type="evidence" value="ECO:0007669"/>
    <property type="project" value="UniProtKB-UniRule"/>
</dbReference>
<dbReference type="GO" id="GO:0004497">
    <property type="term" value="F:monooxygenase activity"/>
    <property type="evidence" value="ECO:0007669"/>
    <property type="project" value="UniProtKB-KW"/>
</dbReference>
<evidence type="ECO:0000256" key="16">
    <source>
        <dbReference type="SAM" id="MobiDB-lite"/>
    </source>
</evidence>
<evidence type="ECO:0000256" key="2">
    <source>
        <dbReference type="ARBA" id="ARBA00004613"/>
    </source>
</evidence>
<keyword evidence="9" id="KW-0503">Monooxygenase</keyword>
<evidence type="ECO:0000259" key="17">
    <source>
        <dbReference type="PROSITE" id="PS51164"/>
    </source>
</evidence>
<dbReference type="Pfam" id="PF03443">
    <property type="entry name" value="AA9"/>
    <property type="match status" value="1"/>
</dbReference>
<keyword evidence="8" id="KW-0186">Copper</keyword>
<protein>
    <recommendedName>
        <fullName evidence="15">AA9 family lytic polysaccharide monooxygenase</fullName>
        <ecNumber evidence="15">1.14.99.56</ecNumber>
    </recommendedName>
    <alternativeName>
        <fullName evidence="15">Endo-beta-1,4-glucanase</fullName>
    </alternativeName>
    <alternativeName>
        <fullName evidence="15">Glycosyl hydrolase 61 family protein</fullName>
    </alternativeName>
</protein>
<comment type="catalytic activity">
    <reaction evidence="14 15">
        <text>[(1-&gt;4)-beta-D-glucosyl]n+m + reduced acceptor + O2 = 4-dehydro-beta-D-glucosyl-[(1-&gt;4)-beta-D-glucosyl]n-1 + [(1-&gt;4)-beta-D-glucosyl]m + acceptor + H2O.</text>
        <dbReference type="EC" id="1.14.99.56"/>
    </reaction>
</comment>
<evidence type="ECO:0000256" key="5">
    <source>
        <dbReference type="ARBA" id="ARBA00022729"/>
    </source>
</evidence>
<dbReference type="EC" id="1.14.99.56" evidence="15"/>
<keyword evidence="5" id="KW-0732">Signal</keyword>
<evidence type="ECO:0000256" key="6">
    <source>
        <dbReference type="ARBA" id="ARBA00023001"/>
    </source>
</evidence>
<evidence type="ECO:0000256" key="8">
    <source>
        <dbReference type="ARBA" id="ARBA00023008"/>
    </source>
</evidence>
<evidence type="ECO:0000256" key="9">
    <source>
        <dbReference type="ARBA" id="ARBA00023033"/>
    </source>
</evidence>
<dbReference type="OrthoDB" id="5558646at2759"/>
<dbReference type="Proteomes" id="UP000800097">
    <property type="component" value="Unassembled WGS sequence"/>
</dbReference>
<dbReference type="GO" id="GO:0030245">
    <property type="term" value="P:cellulose catabolic process"/>
    <property type="evidence" value="ECO:0007669"/>
    <property type="project" value="UniProtKB-UniRule"/>
</dbReference>
<proteinExistence type="inferred from homology"/>
<comment type="domain">
    <text evidence="15">Has a modular structure: an endo-beta-1,4-glucanase catalytic module at the N-terminus, a linker rich in serines and threonines, and a C-terminal carbohydrate-binding module (CBM).</text>
</comment>
<dbReference type="Gene3D" id="2.70.50.70">
    <property type="match status" value="1"/>
</dbReference>
<dbReference type="InterPro" id="IPR049892">
    <property type="entry name" value="AA9"/>
</dbReference>
<evidence type="ECO:0000313" key="19">
    <source>
        <dbReference type="Proteomes" id="UP000800097"/>
    </source>
</evidence>
<gene>
    <name evidence="18" type="ORF">EI97DRAFT_346170</name>
</gene>
<evidence type="ECO:0000256" key="13">
    <source>
        <dbReference type="ARBA" id="ARBA00044502"/>
    </source>
</evidence>
<evidence type="ECO:0000256" key="15">
    <source>
        <dbReference type="RuleBase" id="RU368122"/>
    </source>
</evidence>
<comment type="function">
    <text evidence="15">Lytic polysaccharide monooxygenase (LMPO) that depolymerizes crystalline and amorphous polysaccharides via the oxidation of scissile alpha- or beta-(1-4)-glycosidic bonds, yielding C1 and/or C4 oxidation products. Catalysis by LPMOs requires the reduction of the active-site copper from Cu(II) to Cu(I) by a reducing agent and H(2)O(2) or O(2) as a cosubstrate.</text>
</comment>
<dbReference type="AlphaFoldDB" id="A0A6A6J754"/>
<feature type="domain" description="CBM1" evidence="17">
    <location>
        <begin position="280"/>
        <end position="316"/>
    </location>
</feature>
<evidence type="ECO:0000256" key="4">
    <source>
        <dbReference type="ARBA" id="ARBA00022723"/>
    </source>
</evidence>
<keyword evidence="7" id="KW-0560">Oxidoreductase</keyword>
<keyword evidence="19" id="KW-1185">Reference proteome</keyword>
<evidence type="ECO:0000256" key="10">
    <source>
        <dbReference type="ARBA" id="ARBA00023157"/>
    </source>
</evidence>
<dbReference type="CDD" id="cd21175">
    <property type="entry name" value="LPMO_AA9"/>
    <property type="match status" value="1"/>
</dbReference>
<evidence type="ECO:0000256" key="12">
    <source>
        <dbReference type="ARBA" id="ARBA00023326"/>
    </source>
</evidence>
<evidence type="ECO:0000256" key="14">
    <source>
        <dbReference type="ARBA" id="ARBA00045077"/>
    </source>
</evidence>
<name>A0A6A6J754_WESOR</name>
<keyword evidence="4" id="KW-0479">Metal-binding</keyword>
<dbReference type="GeneID" id="54547960"/>
<keyword evidence="12 15" id="KW-0624">Polysaccharide degradation</keyword>
<dbReference type="RefSeq" id="XP_033649950.1">
    <property type="nucleotide sequence ID" value="XM_033794785.1"/>
</dbReference>
<dbReference type="GO" id="GO:0046872">
    <property type="term" value="F:metal ion binding"/>
    <property type="evidence" value="ECO:0007669"/>
    <property type="project" value="UniProtKB-KW"/>
</dbReference>
<dbReference type="PANTHER" id="PTHR33353">
    <property type="entry name" value="PUTATIVE (AFU_ORTHOLOGUE AFUA_1G12560)-RELATED"/>
    <property type="match status" value="1"/>
</dbReference>
<evidence type="ECO:0000256" key="3">
    <source>
        <dbReference type="ARBA" id="ARBA00022525"/>
    </source>
</evidence>
<dbReference type="PROSITE" id="PS51164">
    <property type="entry name" value="CBM1_2"/>
    <property type="match status" value="1"/>
</dbReference>
<evidence type="ECO:0000256" key="11">
    <source>
        <dbReference type="ARBA" id="ARBA00023277"/>
    </source>
</evidence>
<sequence>AAAGLLKTAAAHATVFNILVNDVDQGLGNSASGYIRSPPNNSPIVDVTSKDMTCNVNGGKAAAKFVEVSGGDKITFEWHHDSNSASDDIIASSHRGPVMTYIAPAASNGEGNVWLKLAEEGFANGKWAVDNLIANRGKHSIVLPNLAPGEYLLRPEIIALHEGFRSGGAQFYMECVQIKVTSSGSVTLPAGVAIPGAYKATDPGVLFDLYGSFSSYPIPGPKVWDGASSAAPAPAPAQSSAAPRPTTTAPANPPRTTLITSTRSTVTPTPAPGNGGNVAVTAAEWQQCGGINFTGATKCADGLVCRQWNPYYFQCVA</sequence>
<dbReference type="EMBL" id="ML986521">
    <property type="protein sequence ID" value="KAF2272411.1"/>
    <property type="molecule type" value="Genomic_DNA"/>
</dbReference>
<organism evidence="18 19">
    <name type="scientific">Westerdykella ornata</name>
    <dbReference type="NCBI Taxonomy" id="318751"/>
    <lineage>
        <taxon>Eukaryota</taxon>
        <taxon>Fungi</taxon>
        <taxon>Dikarya</taxon>
        <taxon>Ascomycota</taxon>
        <taxon>Pezizomycotina</taxon>
        <taxon>Dothideomycetes</taxon>
        <taxon>Pleosporomycetidae</taxon>
        <taxon>Pleosporales</taxon>
        <taxon>Sporormiaceae</taxon>
        <taxon>Westerdykella</taxon>
    </lineage>
</organism>
<dbReference type="InterPro" id="IPR035971">
    <property type="entry name" value="CBD_sf"/>
</dbReference>
<dbReference type="GO" id="GO:0005576">
    <property type="term" value="C:extracellular region"/>
    <property type="evidence" value="ECO:0007669"/>
    <property type="project" value="UniProtKB-SubCell"/>
</dbReference>
<dbReference type="SMART" id="SM00236">
    <property type="entry name" value="fCBD"/>
    <property type="match status" value="1"/>
</dbReference>
<comment type="cofactor">
    <cofactor evidence="1">
        <name>Cu(2+)</name>
        <dbReference type="ChEBI" id="CHEBI:29036"/>
    </cofactor>
</comment>
<feature type="non-terminal residue" evidence="18">
    <location>
        <position position="317"/>
    </location>
</feature>
<feature type="compositionally biased region" description="Low complexity" evidence="16">
    <location>
        <begin position="227"/>
        <end position="268"/>
    </location>
</feature>
<keyword evidence="11 15" id="KW-0119">Carbohydrate metabolism</keyword>